<reference evidence="4 5" key="1">
    <citation type="submission" date="2024-09" db="EMBL/GenBank/DDBJ databases">
        <title>Chromosome-scale assembly of Riccia sorocarpa.</title>
        <authorList>
            <person name="Paukszto L."/>
        </authorList>
    </citation>
    <scope>NUCLEOTIDE SEQUENCE [LARGE SCALE GENOMIC DNA]</scope>
    <source>
        <strain evidence="4">LP-2024</strain>
        <tissue evidence="4">Aerial parts of the thallus</tissue>
    </source>
</reference>
<feature type="compositionally biased region" description="Basic and acidic residues" evidence="2">
    <location>
        <begin position="2181"/>
        <end position="2191"/>
    </location>
</feature>
<dbReference type="InterPro" id="IPR046837">
    <property type="entry name" value="Laa1/Sip1/HEATR5-like_HEAT"/>
</dbReference>
<dbReference type="PANTHER" id="PTHR46975">
    <property type="entry name" value="PROTEIN SWEETIE"/>
    <property type="match status" value="1"/>
</dbReference>
<evidence type="ECO:0000256" key="1">
    <source>
        <dbReference type="ARBA" id="ARBA00008304"/>
    </source>
</evidence>
<feature type="compositionally biased region" description="Acidic residues" evidence="2">
    <location>
        <begin position="2017"/>
        <end position="2029"/>
    </location>
</feature>
<feature type="compositionally biased region" description="Acidic residues" evidence="2">
    <location>
        <begin position="2065"/>
        <end position="2079"/>
    </location>
</feature>
<dbReference type="PANTHER" id="PTHR46975:SF2">
    <property type="entry name" value="PROTEIN SWEETIE"/>
    <property type="match status" value="1"/>
</dbReference>
<gene>
    <name evidence="4" type="ORF">R1sor_002290</name>
</gene>
<name>A0ABD3GYQ8_9MARC</name>
<evidence type="ECO:0000259" key="3">
    <source>
        <dbReference type="Pfam" id="PF25808"/>
    </source>
</evidence>
<dbReference type="Gene3D" id="1.25.10.10">
    <property type="entry name" value="Leucine-rich Repeat Variant"/>
    <property type="match status" value="4"/>
</dbReference>
<feature type="region of interest" description="Disordered" evidence="2">
    <location>
        <begin position="1955"/>
        <end position="2334"/>
    </location>
</feature>
<feature type="compositionally biased region" description="Low complexity" evidence="2">
    <location>
        <begin position="2214"/>
        <end position="2223"/>
    </location>
</feature>
<dbReference type="Pfam" id="PF20210">
    <property type="entry name" value="Laa1_Sip1_HTR5"/>
    <property type="match status" value="1"/>
</dbReference>
<evidence type="ECO:0000313" key="4">
    <source>
        <dbReference type="EMBL" id="KAL3684268.1"/>
    </source>
</evidence>
<feature type="compositionally biased region" description="Basic and acidic residues" evidence="2">
    <location>
        <begin position="2273"/>
        <end position="2293"/>
    </location>
</feature>
<feature type="compositionally biased region" description="Polar residues" evidence="2">
    <location>
        <begin position="2126"/>
        <end position="2142"/>
    </location>
</feature>
<proteinExistence type="inferred from homology"/>
<feature type="compositionally biased region" description="Basic and acidic residues" evidence="2">
    <location>
        <begin position="2301"/>
        <end position="2312"/>
    </location>
</feature>
<sequence>MAEADRLSKLHILVAQLESIVAAAAHKLPEPLICFDLLVDLLSTLDQESKDTILQCQRKCEEALQALLILGVRPPVRRLASTAMVCLIEKGDAISIYTRSGSLQSWLSDKMDKKSEPASCIGVAQCLGALLRAFGQKISSGLVETSSIVAKLMRYSEVSVRQAALELLQDALEGSGGGGAVAAYTEALKIIMKSGATDKSAVVRAAAAGCLRAFVVAGALGLGVGGLENCAAVCLKALEDSAQSVRDGFAAALGALLALGLSPQAQTQPKGRPPVAMKTMEGGVQKHLVTPFIKASGQNYKEVRVGLTMGWVAFLQRMRSNYMHSDLELQDFALEVIKMLALSSDTHAQACVLFCLRVGIVEQMGEPAQKGLTDHLIKQLSAPEINSGMLVVILRTLSHLLSTLGEVSIASREILDNCLVGMLSNPSVAVRVEAALALRTLAEVDASSANNLMTCGLITLRALRETVSVEKGDRLKLELDSLHGQAAMLAALITACPKLVLGVPSRLPRTIWDEAKSMVLQENGNPFSMGAEKEAGWTMIAAILSSMPKEELEEQKLEILVLWTSQFGGSVEDHLKVADGMLGVHLSGWSAAVEALTAFVKRFVAPNMSVIEEGILLQPVMGYLSGALAYLTSPTLKQAPAALKPAVNVFTIRVLKAYQALPDPMSYKDVHSALLSICAAPFRDPASWGASSCLRLLLDIRDASLGPWIPGRDSFEDELRAFEGGGEGLLPCVWAYEVPAFPQPLPVATVLVDEMLLCLGNVFAAQTEKSKLQLLEIILESAKTGRKQNWHSANITNICVTLLGGLKASVGLRSQGSEADAMRQVQEIFQNILSEEGVSPAQRRAAAEGLGLLARLGSDIFAARLTRSLVSETVSTPVLTMKSSLALALGCVHRSVGGMALSALVPPTVQALCALAKDPNENLHGWALHALWLTADAAGLSYVPHVQATLSLAMEILLSEEHVAPELGQRIGRLVNAVVAVLGPELAPGSSLFSRCKALVAEISTENEPAAQLECVLFTQQLALFAPRAVPVHAHVQTLRPTLTSRQPSLRQAAASTLRHLSERDPVSMVEERIEEDLFAMLDNETDESIIRIVRSTLQRLLEAACPSFPSRWLNLCRNVVLAASATKTAAGAGLQEVDALHNDLLHDELGEDNEGMIADKPSTGFSGAGGRGDAKAKDTDQLPRYKTRLFAAECLCRLPVIVGVEPAHFDLTLVRRLRKSGQRPGSDWLVLHLGELVAVAYQVATGTMESVRPMGVELLDTVLYKFGETTDPDFEGHLLLEQYQAQLVSAVRTALDPSAAPLLMAAGSRLAARIITSGGASGDRALLQRMVHLLIQPLQKWEDIVNLNYAEWVGCKVQVSLLAAHAAVKKYAFACVERNSESSSDGDVIIPLLSQHGDKLGRFWVGILRDFTALRLHETTKLPPGYKPFMEGIELVSIASMVLQFLLEVWPVVLEAVTVDAVPVGYSGSSVGGAPSSTSGVQLSEGEFKQVWALSTLVLSEKDQPVAEMRRSSVLSFPYGDARSGIDKHQFIPRLAALHSFRSLCSKGFYSPNMLSVELCKELIHVLSGPSFSTKSDVWYAVLRVLHQIAKSSPEEYTGCRDIAERIVELCMRSIFQLLTRSKETTVVNIGEDERIVSTALDTLANLVVHLNTQVQEVLLPELLAAAMKILKLIPVSGVLLPSVLDFITNVAAAAGKPAEGKNSDEAIDMSRRASILAAAVESLAKDTVDHAEQALQRADGDDLILEQASSKRLEILLGVMASIVRSVPANTGGEGSGPVHREAAQGRCISCLRWFLSHKNLQLQLVALQNLRAVAQAGSGEQKFGESRTWALILLRELGADVMQIVYDSTQKHLSANSAAAVGECLKLLILMYSLVEGDEAQLNVLHLLLPTIIAAASFQSQGPSQAANTLTATAVKLVTHLASVPTSAAQFRTVLLDMPPESRQQLQAIIKASMSQQASSPGPVPAPAAVSLPPPKLFTPPASTSGTGLAPPPVSSSSLPKVAQTSPQAPQVENFDDDDDDWDDFQESSQGIEAKSDAQNDQEQDFQPFSTGSASQGSIPETTEEASVGEDFENFEEYSASPVPVDSRGDGSSSSPDMGEEITDQDTLLPGISSSSHERVVSKNETSLQDKNTRTSGVSSLKHVDVDEEQTSLESTVVDDGPDLQDAPHCESTNVAMSEDHVEIKHISLEPNLDVDSEANGSVSVQKEDSSSSQMTENSSQGAEVDFVEERSSAVASASFEAHVPNGNIEERTSESAAETSEYSLSAAPNDERNKEFALNSKETENEPHGTGELAGTAEKEVDRTESKQGDLGSANDVKVTSGTAASASGE</sequence>
<dbReference type="Proteomes" id="UP001633002">
    <property type="component" value="Unassembled WGS sequence"/>
</dbReference>
<dbReference type="Pfam" id="PF25808">
    <property type="entry name" value="TPR_LAA1_C"/>
    <property type="match status" value="1"/>
</dbReference>
<evidence type="ECO:0000313" key="5">
    <source>
        <dbReference type="Proteomes" id="UP001633002"/>
    </source>
</evidence>
<feature type="domain" description="LAA1-like C-terminal TPR repeats" evidence="3">
    <location>
        <begin position="1804"/>
        <end position="1963"/>
    </location>
</feature>
<feature type="compositionally biased region" description="Polar residues" evidence="2">
    <location>
        <begin position="2030"/>
        <end position="2064"/>
    </location>
</feature>
<evidence type="ECO:0000256" key="2">
    <source>
        <dbReference type="SAM" id="MobiDB-lite"/>
    </source>
</evidence>
<dbReference type="InterPro" id="IPR057981">
    <property type="entry name" value="TPR_LAA1-like_C"/>
</dbReference>
<feature type="compositionally biased region" description="Polar residues" evidence="2">
    <location>
        <begin position="2322"/>
        <end position="2334"/>
    </location>
</feature>
<keyword evidence="5" id="KW-1185">Reference proteome</keyword>
<accession>A0ABD3GYQ8</accession>
<dbReference type="InterPro" id="IPR011989">
    <property type="entry name" value="ARM-like"/>
</dbReference>
<dbReference type="InterPro" id="IPR016024">
    <property type="entry name" value="ARM-type_fold"/>
</dbReference>
<dbReference type="InterPro" id="IPR044218">
    <property type="entry name" value="SWEETIE"/>
</dbReference>
<dbReference type="SUPFAM" id="SSF48371">
    <property type="entry name" value="ARM repeat"/>
    <property type="match status" value="3"/>
</dbReference>
<protein>
    <recommendedName>
        <fullName evidence="3">LAA1-like C-terminal TPR repeats domain-containing protein</fullName>
    </recommendedName>
</protein>
<comment type="caution">
    <text evidence="4">The sequence shown here is derived from an EMBL/GenBank/DDBJ whole genome shotgun (WGS) entry which is preliminary data.</text>
</comment>
<feature type="compositionally biased region" description="Pro residues" evidence="2">
    <location>
        <begin position="1965"/>
        <end position="1981"/>
    </location>
</feature>
<organism evidence="4 5">
    <name type="scientific">Riccia sorocarpa</name>
    <dbReference type="NCBI Taxonomy" id="122646"/>
    <lineage>
        <taxon>Eukaryota</taxon>
        <taxon>Viridiplantae</taxon>
        <taxon>Streptophyta</taxon>
        <taxon>Embryophyta</taxon>
        <taxon>Marchantiophyta</taxon>
        <taxon>Marchantiopsida</taxon>
        <taxon>Marchantiidae</taxon>
        <taxon>Marchantiales</taxon>
        <taxon>Ricciaceae</taxon>
        <taxon>Riccia</taxon>
    </lineage>
</organism>
<feature type="compositionally biased region" description="Low complexity" evidence="2">
    <location>
        <begin position="2236"/>
        <end position="2245"/>
    </location>
</feature>
<comment type="similarity">
    <text evidence="1">Belongs to the HEATR5 family.</text>
</comment>
<feature type="compositionally biased region" description="Low complexity" evidence="2">
    <location>
        <begin position="2258"/>
        <end position="2271"/>
    </location>
</feature>
<dbReference type="EMBL" id="JBJQOH010000006">
    <property type="protein sequence ID" value="KAL3684268.1"/>
    <property type="molecule type" value="Genomic_DNA"/>
</dbReference>